<reference evidence="4 5" key="1">
    <citation type="submission" date="2018-05" db="EMBL/GenBank/DDBJ databases">
        <title>Acuticoccus sediminis sp. nov., isolated from deep-sea sediment of Indian Ocean.</title>
        <authorList>
            <person name="Liu X."/>
            <person name="Lai Q."/>
            <person name="Du Y."/>
            <person name="Sun F."/>
            <person name="Zhang X."/>
            <person name="Wang S."/>
            <person name="Shao Z."/>
        </authorList>
    </citation>
    <scope>NUCLEOTIDE SEQUENCE [LARGE SCALE GENOMIC DNA]</scope>
    <source>
        <strain evidence="4 5">PTG4-2</strain>
    </source>
</reference>
<dbReference type="InterPro" id="IPR036856">
    <property type="entry name" value="Ald_Oxase/Xan_DH_a/b_sf"/>
</dbReference>
<proteinExistence type="predicted"/>
<dbReference type="RefSeq" id="WP_111343144.1">
    <property type="nucleotide sequence ID" value="NZ_QHHQ01000001.1"/>
</dbReference>
<comment type="caution">
    <text evidence="4">The sequence shown here is derived from an EMBL/GenBank/DDBJ whole genome shotgun (WGS) entry which is preliminary data.</text>
</comment>
<accession>A0A8B2NZ55</accession>
<sequence length="770" mass="82008">MNDMTMAKFGMGASALRVEDQALITGHGRYTADVTPEGTLYGVVLRSPIAAGTFTINDVDAAKSAPGVRLVMTYADLADTMAPLPCRAAYKQEDGTPTAVYPRYVLAKDEVRHIGDPVALIVADSVAAANDAAEMIDIEWNATDSVTDAAAALEDGAPLVWPDHGSNLAFRYGVGNSEGTEEAFARATRFAKLELRNNRLVTNYMETRGALGEFDPATGRYTLTAGTQGGHGMRGVLAEILKTDEANIRVVTPDVGGGFGTKIFVYPEYPAVMYAAKLLGGTPVKWICGRSEAYMSDSQGRDNVTTAEIAMDDDGKFLALRVDLKANMGGYLAQFAPHIPFVGSSMAPGVYAFPVMYVAVKGVYTHTVPTDAYRGAGRPEAAYTVERLVDEAARIMGLTPEEIRRRNFIKPEEMPFKTAAGRTYDTGEFDGHMSRAMEVIDWAGFSGRKAESEARGAIRGIGMATYIEACAFPGSERAEIELAPDGKMTLLIGTQTNGQGHATSYTQIIADRLGVDPADITVIQGDTDRVKTGGGTGGSRSIPLGLPSVDVASVEMSTKLKELASDRLEASADDLEFDAGSVRIVGTDRSVTFAELAASAGGLTSEGRVQQDEPTFPNGTHICELEIDKATGKVTLLRYVIVDDFGATVNPMLLQGQVHGGIVQGIGQALYERTVYDDEGQLLSASLLDYCVPRADDVPFFHFETRNVPSKHNAMGIKGAGEAGTIGAAPAVMNAVCNALWTNCGVPHVDMPATPDVLWRLISEAETKAA</sequence>
<protein>
    <submittedName>
        <fullName evidence="4">Carbon monoxide dehydrogenase</fullName>
    </submittedName>
</protein>
<dbReference type="Gene3D" id="3.90.1170.50">
    <property type="entry name" value="Aldehyde oxidase/xanthine dehydrogenase, a/b hammerhead"/>
    <property type="match status" value="1"/>
</dbReference>
<dbReference type="SUPFAM" id="SSF54665">
    <property type="entry name" value="CO dehydrogenase molybdoprotein N-domain-like"/>
    <property type="match status" value="1"/>
</dbReference>
<dbReference type="OrthoDB" id="9758509at2"/>
<dbReference type="InterPro" id="IPR008274">
    <property type="entry name" value="AldOxase/xan_DH_MoCoBD1"/>
</dbReference>
<dbReference type="Gene3D" id="3.30.365.10">
    <property type="entry name" value="Aldehyde oxidase/xanthine dehydrogenase, molybdopterin binding domain"/>
    <property type="match status" value="4"/>
</dbReference>
<feature type="domain" description="Aldehyde oxidase/xanthine dehydrogenase a/b hammerhead" evidence="3">
    <location>
        <begin position="25"/>
        <end position="144"/>
    </location>
</feature>
<dbReference type="GO" id="GO:0016491">
    <property type="term" value="F:oxidoreductase activity"/>
    <property type="evidence" value="ECO:0007669"/>
    <property type="project" value="UniProtKB-KW"/>
</dbReference>
<dbReference type="AlphaFoldDB" id="A0A8B2NZ55"/>
<dbReference type="PANTHER" id="PTHR11908">
    <property type="entry name" value="XANTHINE DEHYDROGENASE"/>
    <property type="match status" value="1"/>
</dbReference>
<dbReference type="Pfam" id="PF02738">
    <property type="entry name" value="MoCoBD_1"/>
    <property type="match status" value="1"/>
</dbReference>
<dbReference type="SUPFAM" id="SSF56003">
    <property type="entry name" value="Molybdenum cofactor-binding domain"/>
    <property type="match status" value="1"/>
</dbReference>
<keyword evidence="1" id="KW-0500">Molybdenum</keyword>
<gene>
    <name evidence="4" type="ORF">DLJ53_05985</name>
</gene>
<dbReference type="Proteomes" id="UP000249590">
    <property type="component" value="Unassembled WGS sequence"/>
</dbReference>
<evidence type="ECO:0000256" key="2">
    <source>
        <dbReference type="ARBA" id="ARBA00023002"/>
    </source>
</evidence>
<dbReference type="InterPro" id="IPR046867">
    <property type="entry name" value="AldOxase/xan_DH_MoCoBD2"/>
</dbReference>
<dbReference type="GO" id="GO:0005506">
    <property type="term" value="F:iron ion binding"/>
    <property type="evidence" value="ECO:0007669"/>
    <property type="project" value="InterPro"/>
</dbReference>
<dbReference type="InterPro" id="IPR000674">
    <property type="entry name" value="Ald_Oxase/Xan_DH_a/b"/>
</dbReference>
<evidence type="ECO:0000313" key="4">
    <source>
        <dbReference type="EMBL" id="RAI04010.1"/>
    </source>
</evidence>
<dbReference type="InterPro" id="IPR016208">
    <property type="entry name" value="Ald_Oxase/xanthine_DH-like"/>
</dbReference>
<dbReference type="SMART" id="SM01008">
    <property type="entry name" value="Ald_Xan_dh_C"/>
    <property type="match status" value="1"/>
</dbReference>
<dbReference type="Pfam" id="PF20256">
    <property type="entry name" value="MoCoBD_2"/>
    <property type="match status" value="1"/>
</dbReference>
<keyword evidence="2" id="KW-0560">Oxidoreductase</keyword>
<evidence type="ECO:0000259" key="3">
    <source>
        <dbReference type="SMART" id="SM01008"/>
    </source>
</evidence>
<dbReference type="Pfam" id="PF01315">
    <property type="entry name" value="Ald_Xan_dh_C"/>
    <property type="match status" value="1"/>
</dbReference>
<organism evidence="4 5">
    <name type="scientific">Acuticoccus sediminis</name>
    <dbReference type="NCBI Taxonomy" id="2184697"/>
    <lineage>
        <taxon>Bacteria</taxon>
        <taxon>Pseudomonadati</taxon>
        <taxon>Pseudomonadota</taxon>
        <taxon>Alphaproteobacteria</taxon>
        <taxon>Hyphomicrobiales</taxon>
        <taxon>Amorphaceae</taxon>
        <taxon>Acuticoccus</taxon>
    </lineage>
</organism>
<name>A0A8B2NZ55_9HYPH</name>
<dbReference type="PANTHER" id="PTHR11908:SF132">
    <property type="entry name" value="ALDEHYDE OXIDASE 1-RELATED"/>
    <property type="match status" value="1"/>
</dbReference>
<keyword evidence="5" id="KW-1185">Reference proteome</keyword>
<dbReference type="InterPro" id="IPR037165">
    <property type="entry name" value="AldOxase/xan_DH_Mopterin-bd_sf"/>
</dbReference>
<dbReference type="EMBL" id="QHHQ01000001">
    <property type="protein sequence ID" value="RAI04010.1"/>
    <property type="molecule type" value="Genomic_DNA"/>
</dbReference>
<evidence type="ECO:0000256" key="1">
    <source>
        <dbReference type="ARBA" id="ARBA00022505"/>
    </source>
</evidence>
<evidence type="ECO:0000313" key="5">
    <source>
        <dbReference type="Proteomes" id="UP000249590"/>
    </source>
</evidence>